<dbReference type="EMBL" id="GGFK01014697">
    <property type="protein sequence ID" value="MBW48018.1"/>
    <property type="molecule type" value="Transcribed_RNA"/>
</dbReference>
<proteinExistence type="predicted"/>
<name>A0A2M4B5D4_9DIPT</name>
<organism evidence="1">
    <name type="scientific">Anopheles triannulatus</name>
    <dbReference type="NCBI Taxonomy" id="58253"/>
    <lineage>
        <taxon>Eukaryota</taxon>
        <taxon>Metazoa</taxon>
        <taxon>Ecdysozoa</taxon>
        <taxon>Arthropoda</taxon>
        <taxon>Hexapoda</taxon>
        <taxon>Insecta</taxon>
        <taxon>Pterygota</taxon>
        <taxon>Neoptera</taxon>
        <taxon>Endopterygota</taxon>
        <taxon>Diptera</taxon>
        <taxon>Nematocera</taxon>
        <taxon>Culicoidea</taxon>
        <taxon>Culicidae</taxon>
        <taxon>Anophelinae</taxon>
        <taxon>Anopheles</taxon>
    </lineage>
</organism>
<evidence type="ECO:0000313" key="1">
    <source>
        <dbReference type="EMBL" id="MBW48018.1"/>
    </source>
</evidence>
<protein>
    <submittedName>
        <fullName evidence="1">Putative secreted protein</fullName>
    </submittedName>
</protein>
<accession>A0A2M4B5D4</accession>
<sequence>MMDLAVGLWPPTAAVVGVAWVTRTTPKIPPLVPRVSHRTIIIIIRRRHHPTTITYRRVYRMRSPNMVPTTLPRSEPRAS</sequence>
<dbReference type="AlphaFoldDB" id="A0A2M4B5D4"/>
<reference evidence="1" key="1">
    <citation type="submission" date="2018-01" db="EMBL/GenBank/DDBJ databases">
        <title>An insight into the sialome of Amazonian anophelines.</title>
        <authorList>
            <person name="Ribeiro J.M."/>
            <person name="Scarpassa V."/>
            <person name="Calvo E."/>
        </authorList>
    </citation>
    <scope>NUCLEOTIDE SEQUENCE</scope>
    <source>
        <tissue evidence="1">Salivary glands</tissue>
    </source>
</reference>